<evidence type="ECO:0000259" key="1">
    <source>
        <dbReference type="Pfam" id="PF03435"/>
    </source>
</evidence>
<evidence type="ECO:0000313" key="2">
    <source>
        <dbReference type="EMBL" id="ABJ09873.1"/>
    </source>
</evidence>
<dbReference type="Gene3D" id="3.40.50.720">
    <property type="entry name" value="NAD(P)-binding Rossmann-like Domain"/>
    <property type="match status" value="1"/>
</dbReference>
<sequence length="384" mass="41461">MDTQSSGARILILGGYGRVGQEAARYLLNATDAKVALSSRMARPLPVWAGPGSLDRLTNQQLDVFDGEALVAACARSDLVISCAGPSGLIGERVAMACKRAGVPLVEAGGYDPLLHSLQQAQASAPTSVPLVINVGLLPGLSGLFPKWLLDTRRDTQLVEALDVYYVGRDAWTYNSAWDIINSLGGFGHDRGFCYLNGQNVVRVPMRKAARKVNFPDPIGSASTMLIYSEEIARLACQWEIDTARVYGANIGPRATLVCMLAKVLRFYQTPRAVARGARWLARASARDMQKLEPAYGIHVDLHYRGGRTASATLTLDDTYRATGTVIGIAAHQLLDEEGPGPGIFMLHEAVQSERFMHSLEAQGLLRIFHGAQDSGNRLEGATV</sequence>
<feature type="domain" description="Saccharopine dehydrogenase NADP binding" evidence="1">
    <location>
        <begin position="10"/>
        <end position="108"/>
    </location>
</feature>
<dbReference type="EMBL" id="CP000438">
    <property type="protein sequence ID" value="ABJ09873.1"/>
    <property type="molecule type" value="Genomic_DNA"/>
</dbReference>
<name>A0A0H2Z5V0_PSEAB</name>
<dbReference type="SUPFAM" id="SSF51735">
    <property type="entry name" value="NAD(P)-binding Rossmann-fold domains"/>
    <property type="match status" value="1"/>
</dbReference>
<accession>A0A0H2Z5V0</accession>
<dbReference type="BioCyc" id="PAER208963:G1G74-4624-MONOMER"/>
<organism evidence="2 3">
    <name type="scientific">Pseudomonas aeruginosa (strain UCBPP-PA14)</name>
    <dbReference type="NCBI Taxonomy" id="208963"/>
    <lineage>
        <taxon>Bacteria</taxon>
        <taxon>Pseudomonadati</taxon>
        <taxon>Pseudomonadota</taxon>
        <taxon>Gammaproteobacteria</taxon>
        <taxon>Pseudomonadales</taxon>
        <taxon>Pseudomonadaceae</taxon>
        <taxon>Pseudomonas</taxon>
    </lineage>
</organism>
<dbReference type="InterPro" id="IPR005097">
    <property type="entry name" value="Sacchrp_dh_NADP-bd"/>
</dbReference>
<dbReference type="RefSeq" id="WP_003141091.1">
    <property type="nucleotide sequence ID" value="NC_008463.1"/>
</dbReference>
<protein>
    <recommendedName>
        <fullName evidence="1">Saccharopine dehydrogenase NADP binding domain-containing protein</fullName>
    </recommendedName>
</protein>
<gene>
    <name evidence="2" type="ordered locus">PA14_54900</name>
</gene>
<dbReference type="HOGENOM" id="CLU_723217_0_0_6"/>
<dbReference type="Pfam" id="PF03435">
    <property type="entry name" value="Sacchrp_dh_NADP"/>
    <property type="match status" value="1"/>
</dbReference>
<dbReference type="PANTHER" id="PTHR43781">
    <property type="entry name" value="SACCHAROPINE DEHYDROGENASE"/>
    <property type="match status" value="1"/>
</dbReference>
<reference evidence="2 3" key="1">
    <citation type="journal article" date="2006" name="Genome Biol.">
        <title>Genomic analysis reveals that Pseudomonas aeruginosa virulence is combinatorial.</title>
        <authorList>
            <person name="Lee D.G."/>
            <person name="Urbach J.M."/>
            <person name="Wu G."/>
            <person name="Liberati N.T."/>
            <person name="Feinbaum R.L."/>
            <person name="Miyata S."/>
            <person name="Diggins L.T."/>
            <person name="He J."/>
            <person name="Saucier M."/>
            <person name="Deziel E."/>
            <person name="Friedman L."/>
            <person name="Li L."/>
            <person name="Grills G."/>
            <person name="Montgomery K."/>
            <person name="Kucherlapati R."/>
            <person name="Rahme L.G."/>
            <person name="Ausubel F.M."/>
        </authorList>
    </citation>
    <scope>NUCLEOTIDE SEQUENCE [LARGE SCALE GENOMIC DNA]</scope>
    <source>
        <strain evidence="2 3">UCBPP-PA14</strain>
    </source>
</reference>
<dbReference type="AlphaFoldDB" id="A0A0H2Z5V0"/>
<dbReference type="InterPro" id="IPR036291">
    <property type="entry name" value="NAD(P)-bd_dom_sf"/>
</dbReference>
<dbReference type="PANTHER" id="PTHR43781:SF1">
    <property type="entry name" value="SACCHAROPINE DEHYDROGENASE"/>
    <property type="match status" value="1"/>
</dbReference>
<evidence type="ECO:0000313" key="3">
    <source>
        <dbReference type="Proteomes" id="UP000000653"/>
    </source>
</evidence>
<proteinExistence type="predicted"/>
<dbReference type="KEGG" id="pau:PA14_54900"/>
<dbReference type="Proteomes" id="UP000000653">
    <property type="component" value="Chromosome"/>
</dbReference>